<dbReference type="Proteomes" id="UP000240042">
    <property type="component" value="Unassembled WGS sequence"/>
</dbReference>
<dbReference type="GO" id="GO:0005840">
    <property type="term" value="C:ribosome"/>
    <property type="evidence" value="ECO:0007669"/>
    <property type="project" value="UniProtKB-KW"/>
</dbReference>
<dbReference type="GO" id="GO:0006412">
    <property type="term" value="P:translation"/>
    <property type="evidence" value="ECO:0007669"/>
    <property type="project" value="UniProtKB-UniRule"/>
</dbReference>
<evidence type="ECO:0000256" key="1">
    <source>
        <dbReference type="ARBA" id="ARBA00010528"/>
    </source>
</evidence>
<evidence type="ECO:0000256" key="3">
    <source>
        <dbReference type="ARBA" id="ARBA00022884"/>
    </source>
</evidence>
<evidence type="ECO:0000313" key="10">
    <source>
        <dbReference type="Proteomes" id="UP000240042"/>
    </source>
</evidence>
<dbReference type="AlphaFoldDB" id="A0A1I1D0M4"/>
<dbReference type="OrthoDB" id="9803201at2"/>
<keyword evidence="5 7" id="KW-0687">Ribonucleoprotein</keyword>
<dbReference type="PANTHER" id="PTHR10746">
    <property type="entry name" value="50S RIBOSOMAL PROTEIN L4"/>
    <property type="match status" value="1"/>
</dbReference>
<organism evidence="9 10">
    <name type="scientific">Brevinema andersonii</name>
    <dbReference type="NCBI Taxonomy" id="34097"/>
    <lineage>
        <taxon>Bacteria</taxon>
        <taxon>Pseudomonadati</taxon>
        <taxon>Spirochaetota</taxon>
        <taxon>Spirochaetia</taxon>
        <taxon>Brevinematales</taxon>
        <taxon>Brevinemataceae</taxon>
        <taxon>Brevinema</taxon>
    </lineage>
</organism>
<dbReference type="GO" id="GO:0003735">
    <property type="term" value="F:structural constituent of ribosome"/>
    <property type="evidence" value="ECO:0007669"/>
    <property type="project" value="InterPro"/>
</dbReference>
<dbReference type="NCBIfam" id="TIGR03953">
    <property type="entry name" value="rplD_bact"/>
    <property type="match status" value="1"/>
</dbReference>
<dbReference type="InterPro" id="IPR023574">
    <property type="entry name" value="Ribosomal_uL4_dom_sf"/>
</dbReference>
<dbReference type="SUPFAM" id="SSF52166">
    <property type="entry name" value="Ribosomal protein L4"/>
    <property type="match status" value="1"/>
</dbReference>
<feature type="region of interest" description="Disordered" evidence="8">
    <location>
        <begin position="44"/>
        <end position="67"/>
    </location>
</feature>
<keyword evidence="2 7" id="KW-0699">rRNA-binding</keyword>
<keyword evidence="10" id="KW-1185">Reference proteome</keyword>
<evidence type="ECO:0000256" key="5">
    <source>
        <dbReference type="ARBA" id="ARBA00023274"/>
    </source>
</evidence>
<evidence type="ECO:0000256" key="8">
    <source>
        <dbReference type="SAM" id="MobiDB-lite"/>
    </source>
</evidence>
<evidence type="ECO:0000256" key="6">
    <source>
        <dbReference type="ARBA" id="ARBA00035244"/>
    </source>
</evidence>
<dbReference type="Gene3D" id="3.40.1370.10">
    <property type="match status" value="1"/>
</dbReference>
<comment type="similarity">
    <text evidence="1 7">Belongs to the universal ribosomal protein uL4 family.</text>
</comment>
<comment type="function">
    <text evidence="7">One of the primary rRNA binding proteins, this protein initially binds near the 5'-end of the 23S rRNA. It is important during the early stages of 50S assembly. It makes multiple contacts with different domains of the 23S rRNA in the assembled 50S subunit and ribosome.</text>
</comment>
<evidence type="ECO:0000313" key="9">
    <source>
        <dbReference type="EMBL" id="SFB68344.1"/>
    </source>
</evidence>
<keyword evidence="3 7" id="KW-0694">RNA-binding</keyword>
<comment type="subunit">
    <text evidence="7">Part of the 50S ribosomal subunit.</text>
</comment>
<evidence type="ECO:0000256" key="4">
    <source>
        <dbReference type="ARBA" id="ARBA00022980"/>
    </source>
</evidence>
<dbReference type="InterPro" id="IPR002136">
    <property type="entry name" value="Ribosomal_uL4"/>
</dbReference>
<evidence type="ECO:0000256" key="7">
    <source>
        <dbReference type="HAMAP-Rule" id="MF_01328"/>
    </source>
</evidence>
<dbReference type="EMBL" id="FOKY01000001">
    <property type="protein sequence ID" value="SFB68344.1"/>
    <property type="molecule type" value="Genomic_DNA"/>
</dbReference>
<accession>A0A1I1D0M4</accession>
<dbReference type="HAMAP" id="MF_01328_B">
    <property type="entry name" value="Ribosomal_uL4_B"/>
    <property type="match status" value="1"/>
</dbReference>
<dbReference type="InterPro" id="IPR013005">
    <property type="entry name" value="Ribosomal_uL4-like"/>
</dbReference>
<keyword evidence="4 7" id="KW-0689">Ribosomal protein</keyword>
<dbReference type="PANTHER" id="PTHR10746:SF17">
    <property type="entry name" value="LARGE RIBOSOMAL SUBUNIT PROTEIN UL4C"/>
    <property type="match status" value="1"/>
</dbReference>
<dbReference type="Pfam" id="PF00573">
    <property type="entry name" value="Ribosomal_L4"/>
    <property type="match status" value="1"/>
</dbReference>
<gene>
    <name evidence="7" type="primary">rplD</name>
    <name evidence="9" type="ORF">SAMN02745150_00168</name>
</gene>
<proteinExistence type="inferred from homology"/>
<comment type="function">
    <text evidence="7">Forms part of the polypeptide exit tunnel.</text>
</comment>
<name>A0A1I1D0M4_BREAD</name>
<reference evidence="10" key="1">
    <citation type="submission" date="2016-10" db="EMBL/GenBank/DDBJ databases">
        <authorList>
            <person name="Varghese N."/>
            <person name="Submissions S."/>
        </authorList>
    </citation>
    <scope>NUCLEOTIDE SEQUENCE [LARGE SCALE GENOMIC DNA]</scope>
    <source>
        <strain evidence="10">ATCC 43811</strain>
    </source>
</reference>
<protein>
    <recommendedName>
        <fullName evidence="6 7">Large ribosomal subunit protein uL4</fullName>
    </recommendedName>
</protein>
<dbReference type="RefSeq" id="WP_092317276.1">
    <property type="nucleotide sequence ID" value="NZ_FOKY01000001.1"/>
</dbReference>
<evidence type="ECO:0000256" key="2">
    <source>
        <dbReference type="ARBA" id="ARBA00022730"/>
    </source>
</evidence>
<sequence length="213" mass="24264">MKFDVFKGKDKVRELELSSIWDDASEKCVHQVIIARLANERQGTASTKTRSEVKGTGAKPFRQKGLGRARRGSFYSPLIRGGGIIFGPKPRSYRQHINKKQKANAYLFILAELYRKGVLRVVESLEINDSRTKSFRNLLVDHFESIKGRIVVVDAEYQAHMLQASSNLQKTSFFGVDYMDILPLFYAQYVLISEAALRKIDEKYARVLAKRGS</sequence>
<dbReference type="STRING" id="34097.SAMN02745150_00168"/>
<dbReference type="GO" id="GO:1990904">
    <property type="term" value="C:ribonucleoprotein complex"/>
    <property type="evidence" value="ECO:0007669"/>
    <property type="project" value="UniProtKB-KW"/>
</dbReference>
<dbReference type="GO" id="GO:0019843">
    <property type="term" value="F:rRNA binding"/>
    <property type="evidence" value="ECO:0007669"/>
    <property type="project" value="UniProtKB-UniRule"/>
</dbReference>